<dbReference type="AlphaFoldDB" id="A0A517PPP3"/>
<keyword evidence="2" id="KW-1185">Reference proteome</keyword>
<dbReference type="InterPro" id="IPR044918">
    <property type="entry name" value="DUF3349_helical"/>
</dbReference>
<reference evidence="1 2" key="1">
    <citation type="submission" date="2019-02" db="EMBL/GenBank/DDBJ databases">
        <title>Deep-cultivation of Planctomycetes and their phenomic and genomic characterization uncovers novel biology.</title>
        <authorList>
            <person name="Wiegand S."/>
            <person name="Jogler M."/>
            <person name="Boedeker C."/>
            <person name="Pinto D."/>
            <person name="Vollmers J."/>
            <person name="Rivas-Marin E."/>
            <person name="Kohn T."/>
            <person name="Peeters S.H."/>
            <person name="Heuer A."/>
            <person name="Rast P."/>
            <person name="Oberbeckmann S."/>
            <person name="Bunk B."/>
            <person name="Jeske O."/>
            <person name="Meyerdierks A."/>
            <person name="Storesund J.E."/>
            <person name="Kallscheuer N."/>
            <person name="Luecker S."/>
            <person name="Lage O.M."/>
            <person name="Pohl T."/>
            <person name="Merkel B.J."/>
            <person name="Hornburger P."/>
            <person name="Mueller R.-W."/>
            <person name="Bruemmer F."/>
            <person name="Labrenz M."/>
            <person name="Spormann A.M."/>
            <person name="Op den Camp H."/>
            <person name="Overmann J."/>
            <person name="Amann R."/>
            <person name="Jetten M.S.M."/>
            <person name="Mascher T."/>
            <person name="Medema M.H."/>
            <person name="Devos D.P."/>
            <person name="Kaster A.-K."/>
            <person name="Ovreas L."/>
            <person name="Rohde M."/>
            <person name="Galperin M.Y."/>
            <person name="Jogler C."/>
        </authorList>
    </citation>
    <scope>NUCLEOTIDE SEQUENCE [LARGE SCALE GENOMIC DNA]</scope>
    <source>
        <strain evidence="1 2">HG66A1</strain>
    </source>
</reference>
<dbReference type="RefSeq" id="WP_145185533.1">
    <property type="nucleotide sequence ID" value="NZ_CP036266.1"/>
</dbReference>
<accession>A0A517PPP3</accession>
<gene>
    <name evidence="1" type="ORF">HG66A1_31410</name>
</gene>
<name>A0A517PPP3_9PLAN</name>
<dbReference type="EMBL" id="CP036266">
    <property type="protein sequence ID" value="QDT21342.1"/>
    <property type="molecule type" value="Genomic_DNA"/>
</dbReference>
<proteinExistence type="predicted"/>
<evidence type="ECO:0000313" key="1">
    <source>
        <dbReference type="EMBL" id="QDT21342.1"/>
    </source>
</evidence>
<evidence type="ECO:0000313" key="2">
    <source>
        <dbReference type="Proteomes" id="UP000320421"/>
    </source>
</evidence>
<sequence length="96" mass="10944">MLPSELASTYRLLKRSFPNGIDEGDLVSLFALLYQEGEMSIRTITQVAAEWQNRPAVDFLPLVDRAMSVDLVSDTTAHRLREILNQSGYQEWLSEE</sequence>
<organism evidence="1 2">
    <name type="scientific">Gimesia chilikensis</name>
    <dbReference type="NCBI Taxonomy" id="2605989"/>
    <lineage>
        <taxon>Bacteria</taxon>
        <taxon>Pseudomonadati</taxon>
        <taxon>Planctomycetota</taxon>
        <taxon>Planctomycetia</taxon>
        <taxon>Planctomycetales</taxon>
        <taxon>Planctomycetaceae</taxon>
        <taxon>Gimesia</taxon>
    </lineage>
</organism>
<evidence type="ECO:0008006" key="3">
    <source>
        <dbReference type="Google" id="ProtNLM"/>
    </source>
</evidence>
<protein>
    <recommendedName>
        <fullName evidence="3">DUF3349 domain-containing protein</fullName>
    </recommendedName>
</protein>
<dbReference type="Gene3D" id="1.10.150.430">
    <property type="entry name" value="DUF3349, helical bundle"/>
    <property type="match status" value="1"/>
</dbReference>
<dbReference type="OrthoDB" id="488678at2"/>
<dbReference type="Proteomes" id="UP000320421">
    <property type="component" value="Chromosome"/>
</dbReference>